<protein>
    <submittedName>
        <fullName evidence="1">Uncharacterized protein</fullName>
    </submittedName>
</protein>
<dbReference type="EMBL" id="KY684083">
    <property type="protein sequence ID" value="ARF08962.1"/>
    <property type="molecule type" value="Genomic_DNA"/>
</dbReference>
<proteinExistence type="predicted"/>
<reference evidence="1" key="1">
    <citation type="journal article" date="2017" name="Science">
        <title>Giant viruses with an expanded complement of translation system components.</title>
        <authorList>
            <person name="Schulz F."/>
            <person name="Yutin N."/>
            <person name="Ivanova N.N."/>
            <person name="Ortega D.R."/>
            <person name="Lee T.K."/>
            <person name="Vierheilig J."/>
            <person name="Daims H."/>
            <person name="Horn M."/>
            <person name="Wagner M."/>
            <person name="Jensen G.J."/>
            <person name="Kyrpides N.C."/>
            <person name="Koonin E.V."/>
            <person name="Woyke T."/>
        </authorList>
    </citation>
    <scope>NUCLEOTIDE SEQUENCE</scope>
    <source>
        <strain evidence="1">CTV1</strain>
    </source>
</reference>
<organism evidence="1">
    <name type="scientific">Catovirus CTV1</name>
    <dbReference type="NCBI Taxonomy" id="1977631"/>
    <lineage>
        <taxon>Viruses</taxon>
        <taxon>Varidnaviria</taxon>
        <taxon>Bamfordvirae</taxon>
        <taxon>Nucleocytoviricota</taxon>
        <taxon>Megaviricetes</taxon>
        <taxon>Imitervirales</taxon>
        <taxon>Mimiviridae</taxon>
        <taxon>Klosneuvirinae</taxon>
        <taxon>Catovirus</taxon>
    </lineage>
</organism>
<evidence type="ECO:0000313" key="1">
    <source>
        <dbReference type="EMBL" id="ARF08962.1"/>
    </source>
</evidence>
<name>A0A1V0SB81_9VIRU</name>
<gene>
    <name evidence="1" type="ORF">Catovirus_1_1012</name>
</gene>
<sequence length="187" mass="22042">MYYLSFCLGNIYYCQLNIVCTIILNYYLYDNNYHIANNYLDMLYENYFEIIENKDCKTNFNIDYGVTGFAFCFDGIYIYPFDHFIYENKDIYLKISVPFFGEKGVIGNKTVFFGTDIKYIHTGFYNKELPGNYCLCGVIGTNDVSCHVHYNYLTIKINISTVHLDLKCKIIYIGNKSHFHILDFCTF</sequence>
<accession>A0A1V0SB81</accession>